<dbReference type="GeneID" id="47098382"/>
<comment type="caution">
    <text evidence="5">The sequence shown here is derived from an EMBL/GenBank/DDBJ whole genome shotgun (WGS) entry which is preliminary data.</text>
</comment>
<feature type="binding site" description="in other chain" evidence="3">
    <location>
        <begin position="180"/>
        <end position="182"/>
    </location>
    <ligand>
        <name>a purine D-ribonucleoside</name>
        <dbReference type="ChEBI" id="CHEBI:142355"/>
        <note>ligand shared between dimeric partners</note>
    </ligand>
</feature>
<dbReference type="NCBIfam" id="TIGR00107">
    <property type="entry name" value="deoD"/>
    <property type="match status" value="1"/>
</dbReference>
<comment type="catalytic activity">
    <reaction evidence="3">
        <text>a purine D-ribonucleoside + phosphate = a purine nucleobase + alpha-D-ribose 1-phosphate</text>
        <dbReference type="Rhea" id="RHEA:19805"/>
        <dbReference type="ChEBI" id="CHEBI:26386"/>
        <dbReference type="ChEBI" id="CHEBI:43474"/>
        <dbReference type="ChEBI" id="CHEBI:57720"/>
        <dbReference type="ChEBI" id="CHEBI:142355"/>
        <dbReference type="EC" id="2.4.2.1"/>
    </reaction>
</comment>
<dbReference type="RefSeq" id="WP_370445480.1">
    <property type="nucleotide sequence ID" value="NZ_CAJFAE010000021.1"/>
</dbReference>
<dbReference type="NCBIfam" id="NF009914">
    <property type="entry name" value="PRK13374.1"/>
    <property type="match status" value="1"/>
</dbReference>
<sequence length="236" mass="25706">MMTAHIAGSAEDFASTVIMPGDPLRAKYIAETYLDDAKLVTDIRNMLGYTGYYKGQRISVMGHGMGIPSMVLYGHELINDFGVKRIIRIGSIGATQKDVHMRDVILAQAAGTDSPTNAKRSSGYHMATSATFELLHNAYMSAKEKGIDVKVGNIFTGDLYYDPDEDMIPALERFGVLGVDMEVAGLYGLAHQFGIESLAILTVSDHCITGEETTAEERQLSFNNMIEIALETAIKA</sequence>
<comment type="subunit">
    <text evidence="3">Homohexamer; trimer of homodimers.</text>
</comment>
<dbReference type="HAMAP" id="MF_01627">
    <property type="entry name" value="Pur_nucleosid_phosp"/>
    <property type="match status" value="1"/>
</dbReference>
<evidence type="ECO:0000313" key="6">
    <source>
        <dbReference type="Proteomes" id="UP001607221"/>
    </source>
</evidence>
<comment type="function">
    <text evidence="3">Catalyzes the reversible phosphorolytic breakdown of the N-glycosidic bond in the beta-(deoxy)ribonucleoside molecules, with the formation of the corresponding free purine bases and pentose-1-phosphate.</text>
</comment>
<dbReference type="EMBL" id="JBIHSE010000001">
    <property type="protein sequence ID" value="MFH0271323.1"/>
    <property type="molecule type" value="Genomic_DNA"/>
</dbReference>
<dbReference type="NCBIfam" id="NF004489">
    <property type="entry name" value="PRK05819.1"/>
    <property type="match status" value="1"/>
</dbReference>
<feature type="binding site" description="in other chain" evidence="3">
    <location>
        <position position="21"/>
    </location>
    <ligand>
        <name>phosphate</name>
        <dbReference type="ChEBI" id="CHEBI:43474"/>
        <note>ligand shared between dimeric partners</note>
    </ligand>
</feature>
<proteinExistence type="inferred from homology"/>
<feature type="active site" description="Proton donor" evidence="3">
    <location>
        <position position="205"/>
    </location>
</feature>
<organism evidence="5 6">
    <name type="scientific">Vibrio jasicida</name>
    <dbReference type="NCBI Taxonomy" id="766224"/>
    <lineage>
        <taxon>Bacteria</taxon>
        <taxon>Pseudomonadati</taxon>
        <taxon>Pseudomonadota</taxon>
        <taxon>Gammaproteobacteria</taxon>
        <taxon>Vibrionales</taxon>
        <taxon>Vibrionaceae</taxon>
        <taxon>Vibrio</taxon>
    </lineage>
</organism>
<dbReference type="InterPro" id="IPR000845">
    <property type="entry name" value="Nucleoside_phosphorylase_d"/>
</dbReference>
<accession>A0ABW7J6E6</accession>
<dbReference type="Pfam" id="PF01048">
    <property type="entry name" value="PNP_UDP_1"/>
    <property type="match status" value="1"/>
</dbReference>
<name>A0ABW7J6E6_9VIBR</name>
<keyword evidence="1 3" id="KW-0328">Glycosyltransferase</keyword>
<comment type="catalytic activity">
    <reaction evidence="3">
        <text>a purine 2'-deoxy-D-ribonucleoside + phosphate = a purine nucleobase + 2-deoxy-alpha-D-ribose 1-phosphate</text>
        <dbReference type="Rhea" id="RHEA:36431"/>
        <dbReference type="ChEBI" id="CHEBI:26386"/>
        <dbReference type="ChEBI" id="CHEBI:43474"/>
        <dbReference type="ChEBI" id="CHEBI:57259"/>
        <dbReference type="ChEBI" id="CHEBI:142361"/>
        <dbReference type="EC" id="2.4.2.1"/>
    </reaction>
</comment>
<gene>
    <name evidence="3 5" type="primary">deoD</name>
    <name evidence="5" type="ORF">ACGRHZ_08265</name>
</gene>
<feature type="site" description="Important for catalytic activity" evidence="3">
    <location>
        <position position="218"/>
    </location>
</feature>
<keyword evidence="6" id="KW-1185">Reference proteome</keyword>
<dbReference type="Proteomes" id="UP001607221">
    <property type="component" value="Unassembled WGS sequence"/>
</dbReference>
<dbReference type="SUPFAM" id="SSF53167">
    <property type="entry name" value="Purine and uridine phosphorylases"/>
    <property type="match status" value="1"/>
</dbReference>
<evidence type="ECO:0000313" key="5">
    <source>
        <dbReference type="EMBL" id="MFH0271323.1"/>
    </source>
</evidence>
<feature type="domain" description="Nucleoside phosphorylase" evidence="4">
    <location>
        <begin position="17"/>
        <end position="225"/>
    </location>
</feature>
<protein>
    <recommendedName>
        <fullName evidence="3">Purine nucleoside phosphorylase DeoD-type</fullName>
        <shortName evidence="3">PNP</shortName>
        <ecNumber evidence="3">2.4.2.1</ecNumber>
    </recommendedName>
</protein>
<dbReference type="GO" id="GO:0004731">
    <property type="term" value="F:purine-nucleoside phosphorylase activity"/>
    <property type="evidence" value="ECO:0007669"/>
    <property type="project" value="UniProtKB-EC"/>
</dbReference>
<dbReference type="PANTHER" id="PTHR43691">
    <property type="entry name" value="URIDINE PHOSPHORYLASE"/>
    <property type="match status" value="1"/>
</dbReference>
<dbReference type="InterPro" id="IPR004402">
    <property type="entry name" value="DeoD-type"/>
</dbReference>
<evidence type="ECO:0000256" key="1">
    <source>
        <dbReference type="ARBA" id="ARBA00022676"/>
    </source>
</evidence>
<feature type="binding site" evidence="3">
    <location>
        <position position="44"/>
    </location>
    <ligand>
        <name>phosphate</name>
        <dbReference type="ChEBI" id="CHEBI:43474"/>
        <note>ligand shared between dimeric partners</note>
    </ligand>
</feature>
<feature type="binding site" description="in other chain" evidence="3">
    <location>
        <begin position="204"/>
        <end position="205"/>
    </location>
    <ligand>
        <name>a purine D-ribonucleoside</name>
        <dbReference type="ChEBI" id="CHEBI:142355"/>
        <note>ligand shared between dimeric partners</note>
    </ligand>
</feature>
<dbReference type="EC" id="2.4.2.1" evidence="3"/>
<keyword evidence="2 3" id="KW-0808">Transferase</keyword>
<comment type="similarity">
    <text evidence="3">Belongs to the PNP/UDP phosphorylase family.</text>
</comment>
<feature type="binding site" description="in other chain" evidence="3">
    <location>
        <begin position="88"/>
        <end position="91"/>
    </location>
    <ligand>
        <name>phosphate</name>
        <dbReference type="ChEBI" id="CHEBI:43474"/>
        <note>ligand shared between dimeric partners</note>
    </ligand>
</feature>
<dbReference type="CDD" id="cd09006">
    <property type="entry name" value="PNP_EcPNPI-like"/>
    <property type="match status" value="1"/>
</dbReference>
<feature type="binding site" evidence="3">
    <location>
        <position position="5"/>
    </location>
    <ligand>
        <name>a purine D-ribonucleoside</name>
        <dbReference type="ChEBI" id="CHEBI:142355"/>
        <note>ligand shared between dimeric partners</note>
    </ligand>
</feature>
<evidence type="ECO:0000259" key="4">
    <source>
        <dbReference type="Pfam" id="PF01048"/>
    </source>
</evidence>
<dbReference type="Gene3D" id="3.40.50.1580">
    <property type="entry name" value="Nucleoside phosphorylase domain"/>
    <property type="match status" value="1"/>
</dbReference>
<evidence type="ECO:0000256" key="3">
    <source>
        <dbReference type="HAMAP-Rule" id="MF_01627"/>
    </source>
</evidence>
<dbReference type="InterPro" id="IPR035994">
    <property type="entry name" value="Nucleoside_phosphorylase_sf"/>
</dbReference>
<dbReference type="PANTHER" id="PTHR43691:SF2">
    <property type="entry name" value="PURINE NUCLEOSIDE PHOSPHORYLASE DEOD-TYPE"/>
    <property type="match status" value="1"/>
</dbReference>
<feature type="binding site" description="in other chain" evidence="3">
    <location>
        <position position="25"/>
    </location>
    <ligand>
        <name>phosphate</name>
        <dbReference type="ChEBI" id="CHEBI:43474"/>
        <note>ligand shared between dimeric partners</note>
    </ligand>
</feature>
<evidence type="ECO:0000256" key="2">
    <source>
        <dbReference type="ARBA" id="ARBA00022679"/>
    </source>
</evidence>
<reference evidence="5 6" key="1">
    <citation type="submission" date="2024-10" db="EMBL/GenBank/DDBJ databases">
        <authorList>
            <person name="Yibar A."/>
            <person name="Saticioglu I.B."/>
            <person name="Duman M."/>
            <person name="Ajmi N."/>
            <person name="Gurler F."/>
            <person name="Ay H."/>
            <person name="Onuk E."/>
            <person name="Guler S."/>
            <person name="Romalde J.L."/>
        </authorList>
    </citation>
    <scope>NUCLEOTIDE SEQUENCE [LARGE SCALE GENOMIC DNA]</scope>
    <source>
        <strain evidence="5 6">1-TCBS-A</strain>
    </source>
</reference>